<dbReference type="SUPFAM" id="SSF48264">
    <property type="entry name" value="Cytochrome P450"/>
    <property type="match status" value="1"/>
</dbReference>
<dbReference type="Gene3D" id="1.10.630.10">
    <property type="entry name" value="Cytochrome P450"/>
    <property type="match status" value="1"/>
</dbReference>
<dbReference type="GO" id="GO:0020037">
    <property type="term" value="F:heme binding"/>
    <property type="evidence" value="ECO:0007669"/>
    <property type="project" value="InterPro"/>
</dbReference>
<keyword evidence="8 10" id="KW-0503">Monooxygenase</keyword>
<evidence type="ECO:0000256" key="2">
    <source>
        <dbReference type="ARBA" id="ARBA00005179"/>
    </source>
</evidence>
<feature type="chain" id="PRO_5007860899" evidence="11">
    <location>
        <begin position="19"/>
        <end position="517"/>
    </location>
</feature>
<evidence type="ECO:0000256" key="1">
    <source>
        <dbReference type="ARBA" id="ARBA00001971"/>
    </source>
</evidence>
<keyword evidence="7 9" id="KW-0408">Iron</keyword>
<accession>A0A165KG57</accession>
<dbReference type="InParanoid" id="A0A165KG57"/>
<evidence type="ECO:0000256" key="5">
    <source>
        <dbReference type="ARBA" id="ARBA00022723"/>
    </source>
</evidence>
<evidence type="ECO:0000256" key="8">
    <source>
        <dbReference type="ARBA" id="ARBA00023033"/>
    </source>
</evidence>
<dbReference type="InterPro" id="IPR017972">
    <property type="entry name" value="Cyt_P450_CS"/>
</dbReference>
<comment type="similarity">
    <text evidence="3 10">Belongs to the cytochrome P450 family.</text>
</comment>
<keyword evidence="6 10" id="KW-0560">Oxidoreductase</keyword>
<dbReference type="PANTHER" id="PTHR24305:SF166">
    <property type="entry name" value="CYTOCHROME P450 12A4, MITOCHONDRIAL-RELATED"/>
    <property type="match status" value="1"/>
</dbReference>
<evidence type="ECO:0000256" key="7">
    <source>
        <dbReference type="ARBA" id="ARBA00023004"/>
    </source>
</evidence>
<comment type="pathway">
    <text evidence="2">Secondary metabolite biosynthesis.</text>
</comment>
<proteinExistence type="inferred from homology"/>
<keyword evidence="5 9" id="KW-0479">Metal-binding</keyword>
<reference evidence="12 13" key="1">
    <citation type="journal article" date="2016" name="Mol. Biol. Evol.">
        <title>Comparative Genomics of Early-Diverging Mushroom-Forming Fungi Provides Insights into the Origins of Lignocellulose Decay Capabilities.</title>
        <authorList>
            <person name="Nagy L.G."/>
            <person name="Riley R."/>
            <person name="Tritt A."/>
            <person name="Adam C."/>
            <person name="Daum C."/>
            <person name="Floudas D."/>
            <person name="Sun H."/>
            <person name="Yadav J.S."/>
            <person name="Pangilinan J."/>
            <person name="Larsson K.H."/>
            <person name="Matsuura K."/>
            <person name="Barry K."/>
            <person name="Labutti K."/>
            <person name="Kuo R."/>
            <person name="Ohm R.A."/>
            <person name="Bhattacharya S.S."/>
            <person name="Shirouzu T."/>
            <person name="Yoshinaga Y."/>
            <person name="Martin F.M."/>
            <person name="Grigoriev I.V."/>
            <person name="Hibbett D.S."/>
        </authorList>
    </citation>
    <scope>NUCLEOTIDE SEQUENCE [LARGE SCALE GENOMIC DNA]</scope>
    <source>
        <strain evidence="12 13">HHB12029</strain>
    </source>
</reference>
<evidence type="ECO:0000256" key="4">
    <source>
        <dbReference type="ARBA" id="ARBA00022617"/>
    </source>
</evidence>
<dbReference type="EMBL" id="KV425945">
    <property type="protein sequence ID" value="KZV96286.1"/>
    <property type="molecule type" value="Genomic_DNA"/>
</dbReference>
<dbReference type="InterPro" id="IPR050121">
    <property type="entry name" value="Cytochrome_P450_monoxygenase"/>
</dbReference>
<dbReference type="InterPro" id="IPR002401">
    <property type="entry name" value="Cyt_P450_E_grp-I"/>
</dbReference>
<feature type="binding site" description="axial binding residue" evidence="9">
    <location>
        <position position="452"/>
    </location>
    <ligand>
        <name>heme</name>
        <dbReference type="ChEBI" id="CHEBI:30413"/>
    </ligand>
    <ligandPart>
        <name>Fe</name>
        <dbReference type="ChEBI" id="CHEBI:18248"/>
    </ligandPart>
</feature>
<evidence type="ECO:0000256" key="9">
    <source>
        <dbReference type="PIRSR" id="PIRSR602401-1"/>
    </source>
</evidence>
<dbReference type="PRINTS" id="PR00463">
    <property type="entry name" value="EP450I"/>
</dbReference>
<evidence type="ECO:0000256" key="10">
    <source>
        <dbReference type="RuleBase" id="RU000461"/>
    </source>
</evidence>
<dbReference type="Proteomes" id="UP000077266">
    <property type="component" value="Unassembled WGS sequence"/>
</dbReference>
<comment type="cofactor">
    <cofactor evidence="1 9">
        <name>heme</name>
        <dbReference type="ChEBI" id="CHEBI:30413"/>
    </cofactor>
</comment>
<dbReference type="PRINTS" id="PR00385">
    <property type="entry name" value="P450"/>
</dbReference>
<protein>
    <submittedName>
        <fullName evidence="12">Cytochrome P450</fullName>
    </submittedName>
</protein>
<evidence type="ECO:0000256" key="6">
    <source>
        <dbReference type="ARBA" id="ARBA00023002"/>
    </source>
</evidence>
<dbReference type="STRING" id="1314781.A0A165KG57"/>
<evidence type="ECO:0000256" key="3">
    <source>
        <dbReference type="ARBA" id="ARBA00010617"/>
    </source>
</evidence>
<organism evidence="12 13">
    <name type="scientific">Exidia glandulosa HHB12029</name>
    <dbReference type="NCBI Taxonomy" id="1314781"/>
    <lineage>
        <taxon>Eukaryota</taxon>
        <taxon>Fungi</taxon>
        <taxon>Dikarya</taxon>
        <taxon>Basidiomycota</taxon>
        <taxon>Agaricomycotina</taxon>
        <taxon>Agaricomycetes</taxon>
        <taxon>Auriculariales</taxon>
        <taxon>Exidiaceae</taxon>
        <taxon>Exidia</taxon>
    </lineage>
</organism>
<evidence type="ECO:0000256" key="11">
    <source>
        <dbReference type="SAM" id="SignalP"/>
    </source>
</evidence>
<dbReference type="GO" id="GO:0005506">
    <property type="term" value="F:iron ion binding"/>
    <property type="evidence" value="ECO:0007669"/>
    <property type="project" value="InterPro"/>
</dbReference>
<feature type="signal peptide" evidence="11">
    <location>
        <begin position="1"/>
        <end position="18"/>
    </location>
</feature>
<keyword evidence="4 9" id="KW-0349">Heme</keyword>
<evidence type="ECO:0000313" key="13">
    <source>
        <dbReference type="Proteomes" id="UP000077266"/>
    </source>
</evidence>
<keyword evidence="11" id="KW-0732">Signal</keyword>
<dbReference type="OrthoDB" id="1470350at2759"/>
<dbReference type="GO" id="GO:0016705">
    <property type="term" value="F:oxidoreductase activity, acting on paired donors, with incorporation or reduction of molecular oxygen"/>
    <property type="evidence" value="ECO:0007669"/>
    <property type="project" value="InterPro"/>
</dbReference>
<evidence type="ECO:0000313" key="12">
    <source>
        <dbReference type="EMBL" id="KZV96286.1"/>
    </source>
</evidence>
<dbReference type="InterPro" id="IPR001128">
    <property type="entry name" value="Cyt_P450"/>
</dbReference>
<name>A0A165KG57_EXIGL</name>
<sequence length="517" mass="58702">MVSTTAILILCALGAIVAQRVLEMRKLLKRVGDYPGWRFLISPIIPIPMPKVKWINPGWMWQMKEGYKPLAEHGQDVITMASLFPTEVSYYVADPVTIKEIFLSSQRFPKPLKFYDLINIFGPNVVGSDGATWKKHRKPSAPAFSERNNKLVWDESLKVILSLFETEAWRDKEEITIDHALDVTLPMALFVIGIAGFGRQINWSEDVRIPTGHTLSFKDALHIVSSNLRIKLLTPSWLMPWRAHWRLIDEAHKELRSYMTEMIVSRRTALVKEERYDLFSGLLDATELDNDDQRLTNDELLGNVFIFLLAGHETTAHTLAFALGLLAIFKDEQEKLYQSINSVIPNGRIPEYEEFGKLNQALAVIYETLRFYPPATGVGKISAEDTTLPTSEKGGNGSIFVPAGSLVAVGFTALHMNPKYWPEPEKFIPGRFLKDDWPRDAFYPFSGGVRSCLGRKFFESEAVALLSMIISRYKVEIKDDPAWAGITDLQLKREKVLAQTMSLTMAPKRVPLVFKRR</sequence>
<dbReference type="PANTHER" id="PTHR24305">
    <property type="entry name" value="CYTOCHROME P450"/>
    <property type="match status" value="1"/>
</dbReference>
<dbReference type="InterPro" id="IPR036396">
    <property type="entry name" value="Cyt_P450_sf"/>
</dbReference>
<dbReference type="AlphaFoldDB" id="A0A165KG57"/>
<keyword evidence="13" id="KW-1185">Reference proteome</keyword>
<dbReference type="GO" id="GO:0004497">
    <property type="term" value="F:monooxygenase activity"/>
    <property type="evidence" value="ECO:0007669"/>
    <property type="project" value="UniProtKB-KW"/>
</dbReference>
<dbReference type="PROSITE" id="PS00086">
    <property type="entry name" value="CYTOCHROME_P450"/>
    <property type="match status" value="1"/>
</dbReference>
<dbReference type="Pfam" id="PF00067">
    <property type="entry name" value="p450"/>
    <property type="match status" value="1"/>
</dbReference>
<gene>
    <name evidence="12" type="ORF">EXIGLDRAFT_733637</name>
</gene>